<name>A0A6J5RTP9_9CAUD</name>
<sequence length="112" mass="12957">MKAKLFFKKYPKVDFAVNTFDSNKDVIKYINRLEKLGAKVDIPCCDDYVYKDHDYFDEMIVTMPKSISKKFDVAVFILDEHSNVGCSVDETSTISGGKVNWKTTPEISLWWD</sequence>
<organism evidence="1">
    <name type="scientific">uncultured Caudovirales phage</name>
    <dbReference type="NCBI Taxonomy" id="2100421"/>
    <lineage>
        <taxon>Viruses</taxon>
        <taxon>Duplodnaviria</taxon>
        <taxon>Heunggongvirae</taxon>
        <taxon>Uroviricota</taxon>
        <taxon>Caudoviricetes</taxon>
        <taxon>Peduoviridae</taxon>
        <taxon>Maltschvirus</taxon>
        <taxon>Maltschvirus maltsch</taxon>
    </lineage>
</organism>
<protein>
    <submittedName>
        <fullName evidence="1">Uncharacterized protein</fullName>
    </submittedName>
</protein>
<accession>A0A6J5RTP9</accession>
<evidence type="ECO:0000313" key="1">
    <source>
        <dbReference type="EMBL" id="CAB4196941.1"/>
    </source>
</evidence>
<dbReference type="EMBL" id="LR797252">
    <property type="protein sequence ID" value="CAB4196941.1"/>
    <property type="molecule type" value="Genomic_DNA"/>
</dbReference>
<proteinExistence type="predicted"/>
<gene>
    <name evidence="1" type="ORF">UFOVP1290_461</name>
</gene>
<reference evidence="1" key="1">
    <citation type="submission" date="2020-05" db="EMBL/GenBank/DDBJ databases">
        <authorList>
            <person name="Chiriac C."/>
            <person name="Salcher M."/>
            <person name="Ghai R."/>
            <person name="Kavagutti S V."/>
        </authorList>
    </citation>
    <scope>NUCLEOTIDE SEQUENCE</scope>
</reference>